<organism evidence="2 3">
    <name type="scientific">Abditibacterium utsteinense</name>
    <dbReference type="NCBI Taxonomy" id="1960156"/>
    <lineage>
        <taxon>Bacteria</taxon>
        <taxon>Pseudomonadati</taxon>
        <taxon>Abditibacteriota</taxon>
        <taxon>Abditibacteriia</taxon>
        <taxon>Abditibacteriales</taxon>
        <taxon>Abditibacteriaceae</taxon>
        <taxon>Abditibacterium</taxon>
    </lineage>
</organism>
<name>A0A2S8ST52_9BACT</name>
<protein>
    <submittedName>
        <fullName evidence="2">Uncharacterized protein</fullName>
    </submittedName>
</protein>
<accession>A0A2S8ST52</accession>
<keyword evidence="1" id="KW-1133">Transmembrane helix</keyword>
<keyword evidence="1" id="KW-0812">Transmembrane</keyword>
<feature type="transmembrane region" description="Helical" evidence="1">
    <location>
        <begin position="9"/>
        <end position="27"/>
    </location>
</feature>
<evidence type="ECO:0000313" key="2">
    <source>
        <dbReference type="EMBL" id="PQV63956.1"/>
    </source>
</evidence>
<keyword evidence="3" id="KW-1185">Reference proteome</keyword>
<dbReference type="EMBL" id="NIGF01000008">
    <property type="protein sequence ID" value="PQV63956.1"/>
    <property type="molecule type" value="Genomic_DNA"/>
</dbReference>
<proteinExistence type="predicted"/>
<gene>
    <name evidence="2" type="ORF">B1R32_108167</name>
</gene>
<keyword evidence="1" id="KW-0472">Membrane</keyword>
<dbReference type="Proteomes" id="UP000237684">
    <property type="component" value="Unassembled WGS sequence"/>
</dbReference>
<dbReference type="AlphaFoldDB" id="A0A2S8ST52"/>
<evidence type="ECO:0000313" key="3">
    <source>
        <dbReference type="Proteomes" id="UP000237684"/>
    </source>
</evidence>
<sequence>MEMTRLEKVWFYGVMAGLLATAGYPSLIVSTGFAFIMLILAIPLGILRWKKATKERQEVEAKHQA</sequence>
<dbReference type="InParanoid" id="A0A2S8ST52"/>
<feature type="transmembrane region" description="Helical" evidence="1">
    <location>
        <begin position="33"/>
        <end position="49"/>
    </location>
</feature>
<evidence type="ECO:0000256" key="1">
    <source>
        <dbReference type="SAM" id="Phobius"/>
    </source>
</evidence>
<reference evidence="2 3" key="1">
    <citation type="journal article" date="2018" name="Syst. Appl. Microbiol.">
        <title>Abditibacterium utsteinense sp. nov., the first cultivated member of candidate phylum FBP, isolated from ice-free Antarctic soil samples.</title>
        <authorList>
            <person name="Tahon G."/>
            <person name="Tytgat B."/>
            <person name="Lebbe L."/>
            <person name="Carlier A."/>
            <person name="Willems A."/>
        </authorList>
    </citation>
    <scope>NUCLEOTIDE SEQUENCE [LARGE SCALE GENOMIC DNA]</scope>
    <source>
        <strain evidence="2 3">LMG 29911</strain>
    </source>
</reference>
<comment type="caution">
    <text evidence="2">The sequence shown here is derived from an EMBL/GenBank/DDBJ whole genome shotgun (WGS) entry which is preliminary data.</text>
</comment>